<organism evidence="2 3">
    <name type="scientific">Marinobacter vinifirmus</name>
    <dbReference type="NCBI Taxonomy" id="355591"/>
    <lineage>
        <taxon>Bacteria</taxon>
        <taxon>Pseudomonadati</taxon>
        <taxon>Pseudomonadota</taxon>
        <taxon>Gammaproteobacteria</taxon>
        <taxon>Pseudomonadales</taxon>
        <taxon>Marinobacteraceae</taxon>
        <taxon>Marinobacter</taxon>
    </lineage>
</organism>
<comment type="caution">
    <text evidence="2">The sequence shown here is derived from an EMBL/GenBank/DDBJ whole genome shotgun (WGS) entry which is preliminary data.</text>
</comment>
<dbReference type="Proteomes" id="UP000319142">
    <property type="component" value="Unassembled WGS sequence"/>
</dbReference>
<gene>
    <name evidence="2" type="ORF">FHK81_16150</name>
</gene>
<name>A0A558B2Y1_9GAMM</name>
<sequence>MSVTLATTPHSNWQQLAPLWNALGCAPGDDANPEGWYVGKHQLPEGHLLLAYTSPEQAVMNAMEAGTPPTQALHKWQADAQVLLNIAKRERKRSILINLELVKANPELVTSAIARHLGHSVEGQQSLTVEPAKDSDPQYQLISAVAVEKSSSAKAMKSKLDSSAFKISGLKKNSSAQKDIDSLFLNLASVTEPKETQVPAVEIDKLEQQHADAVKKLEQENQLLMGQLHVVQEELERQISVSTTNQTEAEKRAAILQKEHAEVRGALESVQAQFLELQKDKASLEKQLTKSDAEKATQANQIKALKAATQTNAKELSAALQEAENLKQQLEDTKASLEEENQLLLDQLHVVQEEFEQQMQASRASNDKLNETYSQLKKEHGLLERRLLKLRESLETLERTNKVLNGNLAEVKNALAVTKKQLAEHKRASEESEKQGTLALASANRRISELSNELNAVVRSTTWKLASSLNGHEKKVTAKRKQNIEKQALEIANSGLFDQAWYLEEYPEVLQSELGPIEHYLHVGAYEGCNPSHGFNTLWYLANYLDVVESGLNPLVHYIRYGKTEERAPTPGSIASLPAPPPFRT</sequence>
<keyword evidence="1" id="KW-0175">Coiled coil</keyword>
<feature type="coiled-coil region" evidence="1">
    <location>
        <begin position="203"/>
        <end position="460"/>
    </location>
</feature>
<reference evidence="2 3" key="1">
    <citation type="submission" date="2019-07" db="EMBL/GenBank/DDBJ databases">
        <title>The pathways for chlorine oxyanion respiration interact through the shared metabolite chlorate.</title>
        <authorList>
            <person name="Barnum T.P."/>
            <person name="Cheng Y."/>
            <person name="Hill K.A."/>
            <person name="Lucas L.N."/>
            <person name="Carlson H.K."/>
            <person name="Coates J.D."/>
        </authorList>
    </citation>
    <scope>NUCLEOTIDE SEQUENCE [LARGE SCALE GENOMIC DNA]</scope>
    <source>
        <strain evidence="2">UCB</strain>
    </source>
</reference>
<evidence type="ECO:0000313" key="3">
    <source>
        <dbReference type="Proteomes" id="UP000319142"/>
    </source>
</evidence>
<dbReference type="RefSeq" id="WP_273135031.1">
    <property type="nucleotide sequence ID" value="NZ_VMRX01000051.1"/>
</dbReference>
<protein>
    <submittedName>
        <fullName evidence="2">Uncharacterized protein</fullName>
    </submittedName>
</protein>
<evidence type="ECO:0000313" key="2">
    <source>
        <dbReference type="EMBL" id="TVT30874.1"/>
    </source>
</evidence>
<evidence type="ECO:0000256" key="1">
    <source>
        <dbReference type="SAM" id="Coils"/>
    </source>
</evidence>
<accession>A0A558B2Y1</accession>
<proteinExistence type="predicted"/>
<dbReference type="EMBL" id="VMRX01000051">
    <property type="protein sequence ID" value="TVT30874.1"/>
    <property type="molecule type" value="Genomic_DNA"/>
</dbReference>
<dbReference type="AlphaFoldDB" id="A0A558B2Y1"/>